<evidence type="ECO:0000313" key="1">
    <source>
        <dbReference type="EMBL" id="RRH71979.1"/>
    </source>
</evidence>
<comment type="caution">
    <text evidence="1">The sequence shown here is derived from an EMBL/GenBank/DDBJ whole genome shotgun (WGS) entry which is preliminary data.</text>
</comment>
<dbReference type="PROSITE" id="PS51257">
    <property type="entry name" value="PROKAR_LIPOPROTEIN"/>
    <property type="match status" value="1"/>
</dbReference>
<protein>
    <submittedName>
        <fullName evidence="1">Uncharacterized protein</fullName>
    </submittedName>
</protein>
<reference evidence="1 2" key="1">
    <citation type="submission" date="2018-11" db="EMBL/GenBank/DDBJ databases">
        <title>Gemmobacter sp. nov., YIM 102744-1 draft genome.</title>
        <authorList>
            <person name="Li G."/>
            <person name="Jiang Y."/>
        </authorList>
    </citation>
    <scope>NUCLEOTIDE SEQUENCE [LARGE SCALE GENOMIC DNA]</scope>
    <source>
        <strain evidence="1 2">YIM 102744-1</strain>
    </source>
</reference>
<dbReference type="EMBL" id="RRAZ01000028">
    <property type="protein sequence ID" value="RRH71979.1"/>
    <property type="molecule type" value="Genomic_DNA"/>
</dbReference>
<dbReference type="Proteomes" id="UP000282125">
    <property type="component" value="Unassembled WGS sequence"/>
</dbReference>
<keyword evidence="2" id="KW-1185">Reference proteome</keyword>
<name>A0A3P3DCB1_9RHOB</name>
<proteinExistence type="predicted"/>
<dbReference type="RefSeq" id="WP_124966150.1">
    <property type="nucleotide sequence ID" value="NZ_RRAZ01000028.1"/>
</dbReference>
<organism evidence="1 2">
    <name type="scientific">Falsigemmobacter faecalis</name>
    <dbReference type="NCBI Taxonomy" id="2488730"/>
    <lineage>
        <taxon>Bacteria</taxon>
        <taxon>Pseudomonadati</taxon>
        <taxon>Pseudomonadota</taxon>
        <taxon>Alphaproteobacteria</taxon>
        <taxon>Rhodobacterales</taxon>
        <taxon>Paracoccaceae</taxon>
        <taxon>Falsigemmobacter</taxon>
    </lineage>
</organism>
<evidence type="ECO:0000313" key="2">
    <source>
        <dbReference type="Proteomes" id="UP000282125"/>
    </source>
</evidence>
<accession>A0A3P3DCB1</accession>
<dbReference type="AlphaFoldDB" id="A0A3P3DCB1"/>
<gene>
    <name evidence="1" type="ORF">EG244_15815</name>
</gene>
<sequence length="68" mass="6750">MRKSIALTLMLLVTGCVRVDPAAICDGSRAARTEHAAALAADGGARSVVTGVALIEAIDAGCGARRAG</sequence>